<protein>
    <submittedName>
        <fullName evidence="1">DUF3854 domain-containing protein</fullName>
    </submittedName>
</protein>
<evidence type="ECO:0000313" key="2">
    <source>
        <dbReference type="Proteomes" id="UP001465668"/>
    </source>
</evidence>
<dbReference type="EMBL" id="JARVKM010000023">
    <property type="protein sequence ID" value="KAK9777102.1"/>
    <property type="molecule type" value="Genomic_DNA"/>
</dbReference>
<name>A0ABR2XTH9_9PEZI</name>
<proteinExistence type="predicted"/>
<keyword evidence="2" id="KW-1185">Reference proteome</keyword>
<comment type="caution">
    <text evidence="1">The sequence shown here is derived from an EMBL/GenBank/DDBJ whole genome shotgun (WGS) entry which is preliminary data.</text>
</comment>
<accession>A0ABR2XTH9</accession>
<evidence type="ECO:0000313" key="1">
    <source>
        <dbReference type="EMBL" id="KAK9777102.1"/>
    </source>
</evidence>
<organism evidence="1 2">
    <name type="scientific">Seiridium cardinale</name>
    <dbReference type="NCBI Taxonomy" id="138064"/>
    <lineage>
        <taxon>Eukaryota</taxon>
        <taxon>Fungi</taxon>
        <taxon>Dikarya</taxon>
        <taxon>Ascomycota</taxon>
        <taxon>Pezizomycotina</taxon>
        <taxon>Sordariomycetes</taxon>
        <taxon>Xylariomycetidae</taxon>
        <taxon>Amphisphaeriales</taxon>
        <taxon>Sporocadaceae</taxon>
        <taxon>Seiridium</taxon>
    </lineage>
</organism>
<gene>
    <name evidence="1" type="ORF">SCAR479_06170</name>
</gene>
<sequence>MVELRILGARAIRLPDDFGDAAALVWLGPGYIVHGDTYWAPPPVKFSGRLKRHPDYSKVALQQTVESQRTAPSERLPEEQEVLDEPLVQIGKTIGPTMEEVERIQQFPNHDYPETVKRYKALLDSLKQRMSETTAPVDRMPYPTIEQAKNSRQLSRNVDTLTQKLIDSFQQSDDREAFRTQHFFGSAPDDPVFYKPFIGKRRKPVECDTRDIRGSGRLDRIYCHDSSPYVYRGPYKLVDDVAEIEKWLLGLQIVDQEAELRL</sequence>
<reference evidence="1 2" key="1">
    <citation type="submission" date="2024-02" db="EMBL/GenBank/DDBJ databases">
        <title>First draft genome assembly of two strains of Seiridium cardinale.</title>
        <authorList>
            <person name="Emiliani G."/>
            <person name="Scali E."/>
        </authorList>
    </citation>
    <scope>NUCLEOTIDE SEQUENCE [LARGE SCALE GENOMIC DNA]</scope>
    <source>
        <strain evidence="1 2">BM-138-000479</strain>
    </source>
</reference>
<dbReference type="Proteomes" id="UP001465668">
    <property type="component" value="Unassembled WGS sequence"/>
</dbReference>